<dbReference type="PANTHER" id="PTHR43102">
    <property type="entry name" value="SLR1143 PROTEIN"/>
    <property type="match status" value="1"/>
</dbReference>
<keyword evidence="3" id="KW-1185">Reference proteome</keyword>
<organism evidence="2 3">
    <name type="scientific">Planoprotostelium fungivorum</name>
    <dbReference type="NCBI Taxonomy" id="1890364"/>
    <lineage>
        <taxon>Eukaryota</taxon>
        <taxon>Amoebozoa</taxon>
        <taxon>Evosea</taxon>
        <taxon>Variosea</taxon>
        <taxon>Cavosteliida</taxon>
        <taxon>Cavosteliaceae</taxon>
        <taxon>Planoprotostelium</taxon>
    </lineage>
</organism>
<dbReference type="Gene3D" id="3.30.450.40">
    <property type="match status" value="1"/>
</dbReference>
<dbReference type="SMART" id="SM00065">
    <property type="entry name" value="GAF"/>
    <property type="match status" value="1"/>
</dbReference>
<protein>
    <submittedName>
        <fullName evidence="2">Diguanylate cyclase</fullName>
    </submittedName>
</protein>
<dbReference type="Pfam" id="PF01590">
    <property type="entry name" value="GAF"/>
    <property type="match status" value="1"/>
</dbReference>
<proteinExistence type="predicted"/>
<dbReference type="SUPFAM" id="SSF55781">
    <property type="entry name" value="GAF domain-like"/>
    <property type="match status" value="1"/>
</dbReference>
<feature type="domain" description="GAF" evidence="1">
    <location>
        <begin position="150"/>
        <end position="294"/>
    </location>
</feature>
<comment type="caution">
    <text evidence="2">The sequence shown here is derived from an EMBL/GenBank/DDBJ whole genome shotgun (WGS) entry which is preliminary data.</text>
</comment>
<dbReference type="InParanoid" id="A0A2P6NSM1"/>
<sequence length="295" mass="33882">MVVAQHVLSQHSQKFLSLQGRCQQLGDKFEASAARSLPMPAQRWRKGSLLRTFCVERVIFDRHINRRNSKKFRIRCMNRVKSERTNIGHVQFYYFVSVFRGHEHHPISVTCSNDNQHNKHKMAQPAPLPTDEEQRLQGLRDLESQLLDTSPERVFDDITELTKKVFDVPIVLISLVDENRQWFKSCIGLSVSETPRELAFCAYAILDPTKIFIVPDTHKDPRFANNPLVTGDPYIRFYAGAPLKLDCSESGLGTLCIIDRKPRTITQADEEYLKSYASSVELAAEEMDDEEDVEI</sequence>
<dbReference type="OrthoDB" id="539901at2759"/>
<dbReference type="InterPro" id="IPR003018">
    <property type="entry name" value="GAF"/>
</dbReference>
<dbReference type="Proteomes" id="UP000241769">
    <property type="component" value="Unassembled WGS sequence"/>
</dbReference>
<dbReference type="InterPro" id="IPR029016">
    <property type="entry name" value="GAF-like_dom_sf"/>
</dbReference>
<gene>
    <name evidence="2" type="ORF">PROFUN_03694</name>
</gene>
<accession>A0A2P6NSM1</accession>
<dbReference type="AlphaFoldDB" id="A0A2P6NSM1"/>
<evidence type="ECO:0000313" key="2">
    <source>
        <dbReference type="EMBL" id="PRP86946.1"/>
    </source>
</evidence>
<reference evidence="2 3" key="1">
    <citation type="journal article" date="2018" name="Genome Biol. Evol.">
        <title>Multiple Roots of Fruiting Body Formation in Amoebozoa.</title>
        <authorList>
            <person name="Hillmann F."/>
            <person name="Forbes G."/>
            <person name="Novohradska S."/>
            <person name="Ferling I."/>
            <person name="Riege K."/>
            <person name="Groth M."/>
            <person name="Westermann M."/>
            <person name="Marz M."/>
            <person name="Spaller T."/>
            <person name="Winckler T."/>
            <person name="Schaap P."/>
            <person name="Glockner G."/>
        </authorList>
    </citation>
    <scope>NUCLEOTIDE SEQUENCE [LARGE SCALE GENOMIC DNA]</scope>
    <source>
        <strain evidence="2 3">Jena</strain>
    </source>
</reference>
<dbReference type="PANTHER" id="PTHR43102:SF2">
    <property type="entry name" value="GAF DOMAIN-CONTAINING PROTEIN"/>
    <property type="match status" value="1"/>
</dbReference>
<dbReference type="STRING" id="1890364.A0A2P6NSM1"/>
<evidence type="ECO:0000259" key="1">
    <source>
        <dbReference type="SMART" id="SM00065"/>
    </source>
</evidence>
<name>A0A2P6NSM1_9EUKA</name>
<dbReference type="EMBL" id="MDYQ01000025">
    <property type="protein sequence ID" value="PRP86946.1"/>
    <property type="molecule type" value="Genomic_DNA"/>
</dbReference>
<evidence type="ECO:0000313" key="3">
    <source>
        <dbReference type="Proteomes" id="UP000241769"/>
    </source>
</evidence>